<accession>A0AAV4J3I6</accession>
<dbReference type="Proteomes" id="UP000762676">
    <property type="component" value="Unassembled WGS sequence"/>
</dbReference>
<comment type="caution">
    <text evidence="3">The sequence shown here is derived from an EMBL/GenBank/DDBJ whole genome shotgun (WGS) entry which is preliminary data.</text>
</comment>
<name>A0AAV4J3I6_9GAST</name>
<feature type="non-terminal residue" evidence="3">
    <location>
        <position position="1"/>
    </location>
</feature>
<dbReference type="Gene3D" id="3.90.70.10">
    <property type="entry name" value="Cysteine proteinases"/>
    <property type="match status" value="1"/>
</dbReference>
<dbReference type="InterPro" id="IPR000668">
    <property type="entry name" value="Peptidase_C1A_C"/>
</dbReference>
<reference evidence="3 4" key="1">
    <citation type="journal article" date="2021" name="Elife">
        <title>Chloroplast acquisition without the gene transfer in kleptoplastic sea slugs, Plakobranchus ocellatus.</title>
        <authorList>
            <person name="Maeda T."/>
            <person name="Takahashi S."/>
            <person name="Yoshida T."/>
            <person name="Shimamura S."/>
            <person name="Takaki Y."/>
            <person name="Nagai Y."/>
            <person name="Toyoda A."/>
            <person name="Suzuki Y."/>
            <person name="Arimoto A."/>
            <person name="Ishii H."/>
            <person name="Satoh N."/>
            <person name="Nishiyama T."/>
            <person name="Hasebe M."/>
            <person name="Maruyama T."/>
            <person name="Minagawa J."/>
            <person name="Obokata J."/>
            <person name="Shigenobu S."/>
        </authorList>
    </citation>
    <scope>NUCLEOTIDE SEQUENCE [LARGE SCALE GENOMIC DNA]</scope>
</reference>
<feature type="compositionally biased region" description="Basic and acidic residues" evidence="1">
    <location>
        <begin position="32"/>
        <end position="41"/>
    </location>
</feature>
<protein>
    <submittedName>
        <fullName evidence="3">Cathepsin B</fullName>
    </submittedName>
</protein>
<feature type="non-terminal residue" evidence="3">
    <location>
        <position position="116"/>
    </location>
</feature>
<evidence type="ECO:0000256" key="1">
    <source>
        <dbReference type="SAM" id="MobiDB-lite"/>
    </source>
</evidence>
<organism evidence="3 4">
    <name type="scientific">Elysia marginata</name>
    <dbReference type="NCBI Taxonomy" id="1093978"/>
    <lineage>
        <taxon>Eukaryota</taxon>
        <taxon>Metazoa</taxon>
        <taxon>Spiralia</taxon>
        <taxon>Lophotrochozoa</taxon>
        <taxon>Mollusca</taxon>
        <taxon>Gastropoda</taxon>
        <taxon>Heterobranchia</taxon>
        <taxon>Euthyneura</taxon>
        <taxon>Panpulmonata</taxon>
        <taxon>Sacoglossa</taxon>
        <taxon>Placobranchoidea</taxon>
        <taxon>Plakobranchidae</taxon>
        <taxon>Elysia</taxon>
    </lineage>
</organism>
<dbReference type="SUPFAM" id="SSF54001">
    <property type="entry name" value="Cysteine proteinases"/>
    <property type="match status" value="1"/>
</dbReference>
<dbReference type="Pfam" id="PF00112">
    <property type="entry name" value="Peptidase_C1"/>
    <property type="match status" value="1"/>
</dbReference>
<dbReference type="GO" id="GO:0008234">
    <property type="term" value="F:cysteine-type peptidase activity"/>
    <property type="evidence" value="ECO:0007669"/>
    <property type="project" value="InterPro"/>
</dbReference>
<feature type="domain" description="Peptidase C1A papain C-terminal" evidence="2">
    <location>
        <begin position="41"/>
        <end position="97"/>
    </location>
</feature>
<sequence>FTLTTQSQSTPSLTFQRTSTQGRSGQTVIPSRKSETSRTVDHAGCNGGYPTAAYRYWIQDGVVSGGIYGSHKGCYPYEVPPCHTHTPNCTHASRTPKCHHQCIPDFSKSYAQDKHY</sequence>
<dbReference type="InterPro" id="IPR038765">
    <property type="entry name" value="Papain-like_cys_pep_sf"/>
</dbReference>
<dbReference type="GO" id="GO:0006508">
    <property type="term" value="P:proteolysis"/>
    <property type="evidence" value="ECO:0007669"/>
    <property type="project" value="InterPro"/>
</dbReference>
<evidence type="ECO:0000313" key="3">
    <source>
        <dbReference type="EMBL" id="GFS17327.1"/>
    </source>
</evidence>
<feature type="compositionally biased region" description="Low complexity" evidence="1">
    <location>
        <begin position="1"/>
        <end position="16"/>
    </location>
</feature>
<gene>
    <name evidence="3" type="ORF">ElyMa_006819600</name>
</gene>
<dbReference type="EMBL" id="BMAT01013650">
    <property type="protein sequence ID" value="GFS17327.1"/>
    <property type="molecule type" value="Genomic_DNA"/>
</dbReference>
<feature type="compositionally biased region" description="Polar residues" evidence="1">
    <location>
        <begin position="17"/>
        <end position="29"/>
    </location>
</feature>
<feature type="region of interest" description="Disordered" evidence="1">
    <location>
        <begin position="1"/>
        <end position="42"/>
    </location>
</feature>
<evidence type="ECO:0000259" key="2">
    <source>
        <dbReference type="Pfam" id="PF00112"/>
    </source>
</evidence>
<proteinExistence type="predicted"/>
<keyword evidence="4" id="KW-1185">Reference proteome</keyword>
<dbReference type="AlphaFoldDB" id="A0AAV4J3I6"/>
<evidence type="ECO:0000313" key="4">
    <source>
        <dbReference type="Proteomes" id="UP000762676"/>
    </source>
</evidence>